<evidence type="ECO:0000313" key="3">
    <source>
        <dbReference type="Proteomes" id="UP001164803"/>
    </source>
</evidence>
<organism evidence="2 3">
    <name type="scientific">Alicyclobacillus dauci</name>
    <dbReference type="NCBI Taxonomy" id="1475485"/>
    <lineage>
        <taxon>Bacteria</taxon>
        <taxon>Bacillati</taxon>
        <taxon>Bacillota</taxon>
        <taxon>Bacilli</taxon>
        <taxon>Bacillales</taxon>
        <taxon>Alicyclobacillaceae</taxon>
        <taxon>Alicyclobacillus</taxon>
    </lineage>
</organism>
<keyword evidence="3" id="KW-1185">Reference proteome</keyword>
<dbReference type="Pfam" id="PF06335">
    <property type="entry name" value="DUF1054"/>
    <property type="match status" value="1"/>
</dbReference>
<protein>
    <recommendedName>
        <fullName evidence="1">UPF0637 protein NZD86_20625</fullName>
    </recommendedName>
</protein>
<dbReference type="Gene3D" id="3.30.930.20">
    <property type="entry name" value="Protein of unknown function DUF1054"/>
    <property type="match status" value="1"/>
</dbReference>
<dbReference type="HAMAP" id="MF_01851">
    <property type="entry name" value="UPF0637"/>
    <property type="match status" value="1"/>
</dbReference>
<dbReference type="RefSeq" id="WP_268043935.1">
    <property type="nucleotide sequence ID" value="NZ_CP104064.1"/>
</dbReference>
<evidence type="ECO:0000256" key="1">
    <source>
        <dbReference type="HAMAP-Rule" id="MF_01851"/>
    </source>
</evidence>
<dbReference type="InterPro" id="IPR053707">
    <property type="entry name" value="UPF0637_domain_sf"/>
</dbReference>
<reference evidence="2" key="1">
    <citation type="submission" date="2022-08" db="EMBL/GenBank/DDBJ databases">
        <title>Alicyclobacillus dauci DSM2870, complete genome.</title>
        <authorList>
            <person name="Wang Q."/>
            <person name="Cai R."/>
            <person name="Wang Z."/>
        </authorList>
    </citation>
    <scope>NUCLEOTIDE SEQUENCE</scope>
    <source>
        <strain evidence="2">DSM 28700</strain>
    </source>
</reference>
<dbReference type="SUPFAM" id="SSF142913">
    <property type="entry name" value="YktB/PF0168-like"/>
    <property type="match status" value="1"/>
</dbReference>
<dbReference type="InterPro" id="IPR009403">
    <property type="entry name" value="UPF0637"/>
</dbReference>
<gene>
    <name evidence="2" type="ORF">NZD86_20625</name>
</gene>
<sequence>MFSGFHDEDFDVFSVPGLDARMDAIKTHVRPKLEVLGTHFQSYLAPRIGDEVYAHVAKHARRTVNPPNDTWVAFSTNARGYKQHQHFQIGLWQTHMFVTFGYIYEAPNKSSFGVTLEQKAALVHDMLPEQFVWIPDHTSPESIPGSDVDEPQIVQFAKRLQTVKKAELLVGARWPREQVVDWDGERFLANAEDVMEKLVPLYQLTPGSLT</sequence>
<proteinExistence type="inferred from homology"/>
<name>A0ABY6Z1G2_9BACL</name>
<dbReference type="PIRSF" id="PIRSF021332">
    <property type="entry name" value="DUF1054"/>
    <property type="match status" value="1"/>
</dbReference>
<dbReference type="EMBL" id="CP104064">
    <property type="protein sequence ID" value="WAH36580.1"/>
    <property type="molecule type" value="Genomic_DNA"/>
</dbReference>
<dbReference type="Proteomes" id="UP001164803">
    <property type="component" value="Chromosome"/>
</dbReference>
<accession>A0ABY6Z1G2</accession>
<comment type="similarity">
    <text evidence="1">Belongs to the UPF0637 family.</text>
</comment>
<evidence type="ECO:0000313" key="2">
    <source>
        <dbReference type="EMBL" id="WAH36580.1"/>
    </source>
</evidence>